<organism evidence="1 2">
    <name type="scientific">Xylona heveae (strain CBS 132557 / TC161)</name>
    <dbReference type="NCBI Taxonomy" id="1328760"/>
    <lineage>
        <taxon>Eukaryota</taxon>
        <taxon>Fungi</taxon>
        <taxon>Dikarya</taxon>
        <taxon>Ascomycota</taxon>
        <taxon>Pezizomycotina</taxon>
        <taxon>Xylonomycetes</taxon>
        <taxon>Xylonales</taxon>
        <taxon>Xylonaceae</taxon>
        <taxon>Xylona</taxon>
    </lineage>
</organism>
<reference evidence="1 2" key="1">
    <citation type="journal article" date="2016" name="Fungal Biol.">
        <title>The genome of Xylona heveae provides a window into fungal endophytism.</title>
        <authorList>
            <person name="Gazis R."/>
            <person name="Kuo A."/>
            <person name="Riley R."/>
            <person name="LaButti K."/>
            <person name="Lipzen A."/>
            <person name="Lin J."/>
            <person name="Amirebrahimi M."/>
            <person name="Hesse C.N."/>
            <person name="Spatafora J.W."/>
            <person name="Henrissat B."/>
            <person name="Hainaut M."/>
            <person name="Grigoriev I.V."/>
            <person name="Hibbett D.S."/>
        </authorList>
    </citation>
    <scope>NUCLEOTIDE SEQUENCE [LARGE SCALE GENOMIC DNA]</scope>
    <source>
        <strain evidence="1 2">TC161</strain>
    </source>
</reference>
<dbReference type="EMBL" id="KV407455">
    <property type="protein sequence ID" value="KZF25314.1"/>
    <property type="molecule type" value="Genomic_DNA"/>
</dbReference>
<dbReference type="GeneID" id="28895963"/>
<keyword evidence="2" id="KW-1185">Reference proteome</keyword>
<evidence type="ECO:0000313" key="1">
    <source>
        <dbReference type="EMBL" id="KZF25314.1"/>
    </source>
</evidence>
<dbReference type="Gene3D" id="2.40.160.20">
    <property type="match status" value="1"/>
</dbReference>
<dbReference type="OMA" id="MFVGNFR"/>
<name>A0A165ISB7_XYLHT</name>
<dbReference type="AlphaFoldDB" id="A0A165ISB7"/>
<proteinExistence type="predicted"/>
<gene>
    <name evidence="1" type="ORF">L228DRAFT_236427</name>
</gene>
<dbReference type="Pfam" id="PF11578">
    <property type="entry name" value="DUF3237"/>
    <property type="match status" value="1"/>
</dbReference>
<dbReference type="InParanoid" id="A0A165ISB7"/>
<dbReference type="RefSeq" id="XP_018190869.1">
    <property type="nucleotide sequence ID" value="XM_018330826.1"/>
</dbReference>
<protein>
    <submittedName>
        <fullName evidence="1">Uncharacterized protein</fullName>
    </submittedName>
</protein>
<dbReference type="OrthoDB" id="2544694at2759"/>
<accession>A0A165ISB7</accession>
<dbReference type="Proteomes" id="UP000076632">
    <property type="component" value="Unassembled WGS sequence"/>
</dbReference>
<sequence length="175" mass="19252">MVGFNYLLPALIFNLKIWNTNIIGPLEEGVTAFNGQSRGTVTSVHGYNTTVNGTVIHMDDFFSLYPDNKTYAISPRGLFVTEDGVKIGVEASGYFDNIPHVQAIFNKEPGVNGTDFGEIPSGSVWTFKTGHPKYKDLGESMFVGNFRLFPGDADNSSFFNVEYRLAKILPGPPCK</sequence>
<evidence type="ECO:0000313" key="2">
    <source>
        <dbReference type="Proteomes" id="UP000076632"/>
    </source>
</evidence>